<evidence type="ECO:0000259" key="9">
    <source>
        <dbReference type="PROSITE" id="PS50059"/>
    </source>
</evidence>
<evidence type="ECO:0000313" key="11">
    <source>
        <dbReference type="Proteomes" id="UP000322530"/>
    </source>
</evidence>
<keyword evidence="11" id="KW-1185">Reference proteome</keyword>
<evidence type="ECO:0000256" key="2">
    <source>
        <dbReference type="ARBA" id="ARBA00006577"/>
    </source>
</evidence>
<name>A0A5A5T7N1_9CHLR</name>
<dbReference type="EC" id="5.2.1.8" evidence="6"/>
<proteinExistence type="inferred from homology"/>
<comment type="catalytic activity">
    <reaction evidence="1 5 6">
        <text>[protein]-peptidylproline (omega=180) = [protein]-peptidylproline (omega=0)</text>
        <dbReference type="Rhea" id="RHEA:16237"/>
        <dbReference type="Rhea" id="RHEA-COMP:10747"/>
        <dbReference type="Rhea" id="RHEA-COMP:10748"/>
        <dbReference type="ChEBI" id="CHEBI:83833"/>
        <dbReference type="ChEBI" id="CHEBI:83834"/>
        <dbReference type="EC" id="5.2.1.8"/>
    </reaction>
</comment>
<dbReference type="GO" id="GO:0003755">
    <property type="term" value="F:peptidyl-prolyl cis-trans isomerase activity"/>
    <property type="evidence" value="ECO:0007669"/>
    <property type="project" value="UniProtKB-UniRule"/>
</dbReference>
<feature type="compositionally biased region" description="Basic and acidic residues" evidence="7">
    <location>
        <begin position="22"/>
        <end position="31"/>
    </location>
</feature>
<dbReference type="Gene3D" id="3.10.50.40">
    <property type="match status" value="1"/>
</dbReference>
<keyword evidence="8" id="KW-0472">Membrane</keyword>
<feature type="domain" description="PPIase FKBP-type" evidence="9">
    <location>
        <begin position="145"/>
        <end position="240"/>
    </location>
</feature>
<dbReference type="PANTHER" id="PTHR43811">
    <property type="entry name" value="FKBP-TYPE PEPTIDYL-PROLYL CIS-TRANS ISOMERASE FKPA"/>
    <property type="match status" value="1"/>
</dbReference>
<keyword evidence="3 5" id="KW-0697">Rotamase</keyword>
<keyword evidence="8" id="KW-0812">Transmembrane</keyword>
<feature type="region of interest" description="Disordered" evidence="7">
    <location>
        <begin position="1"/>
        <end position="31"/>
    </location>
</feature>
<evidence type="ECO:0000256" key="4">
    <source>
        <dbReference type="ARBA" id="ARBA00023235"/>
    </source>
</evidence>
<dbReference type="FunFam" id="3.10.50.40:FF:000006">
    <property type="entry name" value="Peptidyl-prolyl cis-trans isomerase"/>
    <property type="match status" value="1"/>
</dbReference>
<comment type="similarity">
    <text evidence="2 6">Belongs to the FKBP-type PPIase family.</text>
</comment>
<evidence type="ECO:0000256" key="7">
    <source>
        <dbReference type="SAM" id="MobiDB-lite"/>
    </source>
</evidence>
<accession>A0A5A5T7N1</accession>
<feature type="transmembrane region" description="Helical" evidence="8">
    <location>
        <begin position="39"/>
        <end position="59"/>
    </location>
</feature>
<organism evidence="10 11">
    <name type="scientific">Dictyobacter arantiisoli</name>
    <dbReference type="NCBI Taxonomy" id="2014874"/>
    <lineage>
        <taxon>Bacteria</taxon>
        <taxon>Bacillati</taxon>
        <taxon>Chloroflexota</taxon>
        <taxon>Ktedonobacteria</taxon>
        <taxon>Ktedonobacterales</taxon>
        <taxon>Dictyobacteraceae</taxon>
        <taxon>Dictyobacter</taxon>
    </lineage>
</organism>
<dbReference type="EMBL" id="BIXY01000009">
    <property type="protein sequence ID" value="GCF07398.1"/>
    <property type="molecule type" value="Genomic_DNA"/>
</dbReference>
<dbReference type="AlphaFoldDB" id="A0A5A5T7N1"/>
<sequence length="259" mass="27178">MTQTIKNQKNPPPERGGRPGQRKQERLERQTRRQRRFRLILSGVVAAIILIAALTYVLIAARQSEDHALQDNVNATATANEVVIQATQTSVAAAAQATATVQQLIKENPTGPATPPAVSITPTKLADGLQYIVVKPGNGATVSSTSIVSVEYTGWVQSTGKKFDSSYDHGGSTFPVSLGLSQVIKGWDEGLVGMKIGETRRLIIPPTLGYGANDEKDQSGKIVIPKNSTLIFDVTAVGFGDAAAATATAAASAASGAQN</sequence>
<dbReference type="RefSeq" id="WP_216368781.1">
    <property type="nucleotide sequence ID" value="NZ_BIXY01000009.1"/>
</dbReference>
<dbReference type="InterPro" id="IPR001179">
    <property type="entry name" value="PPIase_FKBP_dom"/>
</dbReference>
<keyword evidence="4 5" id="KW-0413">Isomerase</keyword>
<dbReference type="InterPro" id="IPR046357">
    <property type="entry name" value="PPIase_dom_sf"/>
</dbReference>
<comment type="caution">
    <text evidence="10">The sequence shown here is derived from an EMBL/GenBank/DDBJ whole genome shotgun (WGS) entry which is preliminary data.</text>
</comment>
<dbReference type="SUPFAM" id="SSF54534">
    <property type="entry name" value="FKBP-like"/>
    <property type="match status" value="1"/>
</dbReference>
<dbReference type="PANTHER" id="PTHR43811:SF19">
    <property type="entry name" value="39 KDA FK506-BINDING NUCLEAR PROTEIN"/>
    <property type="match status" value="1"/>
</dbReference>
<dbReference type="Pfam" id="PF00254">
    <property type="entry name" value="FKBP_C"/>
    <property type="match status" value="1"/>
</dbReference>
<evidence type="ECO:0000256" key="5">
    <source>
        <dbReference type="PROSITE-ProRule" id="PRU00277"/>
    </source>
</evidence>
<gene>
    <name evidence="10" type="ORF">KDI_09620</name>
</gene>
<reference evidence="10 11" key="1">
    <citation type="submission" date="2019-01" db="EMBL/GenBank/DDBJ databases">
        <title>Draft genome sequence of Dictyobacter sp. Uno17.</title>
        <authorList>
            <person name="Wang C.M."/>
            <person name="Zheng Y."/>
            <person name="Sakai Y."/>
            <person name="Abe K."/>
            <person name="Yokota A."/>
            <person name="Yabe S."/>
        </authorList>
    </citation>
    <scope>NUCLEOTIDE SEQUENCE [LARGE SCALE GENOMIC DNA]</scope>
    <source>
        <strain evidence="10 11">Uno17</strain>
    </source>
</reference>
<protein>
    <recommendedName>
        <fullName evidence="6">Peptidyl-prolyl cis-trans isomerase</fullName>
        <ecNumber evidence="6">5.2.1.8</ecNumber>
    </recommendedName>
</protein>
<evidence type="ECO:0000256" key="6">
    <source>
        <dbReference type="RuleBase" id="RU003915"/>
    </source>
</evidence>
<dbReference type="Proteomes" id="UP000322530">
    <property type="component" value="Unassembled WGS sequence"/>
</dbReference>
<evidence type="ECO:0000256" key="3">
    <source>
        <dbReference type="ARBA" id="ARBA00023110"/>
    </source>
</evidence>
<keyword evidence="8" id="KW-1133">Transmembrane helix</keyword>
<evidence type="ECO:0000256" key="1">
    <source>
        <dbReference type="ARBA" id="ARBA00000971"/>
    </source>
</evidence>
<dbReference type="PROSITE" id="PS50059">
    <property type="entry name" value="FKBP_PPIASE"/>
    <property type="match status" value="1"/>
</dbReference>
<evidence type="ECO:0000256" key="8">
    <source>
        <dbReference type="SAM" id="Phobius"/>
    </source>
</evidence>
<evidence type="ECO:0000313" key="10">
    <source>
        <dbReference type="EMBL" id="GCF07398.1"/>
    </source>
</evidence>